<dbReference type="EMBL" id="BDRX01000068">
    <property type="protein sequence ID" value="GBF95632.1"/>
    <property type="molecule type" value="Genomic_DNA"/>
</dbReference>
<organism evidence="2 3">
    <name type="scientific">Raphidocelis subcapitata</name>
    <dbReference type="NCBI Taxonomy" id="307507"/>
    <lineage>
        <taxon>Eukaryota</taxon>
        <taxon>Viridiplantae</taxon>
        <taxon>Chlorophyta</taxon>
        <taxon>core chlorophytes</taxon>
        <taxon>Chlorophyceae</taxon>
        <taxon>CS clade</taxon>
        <taxon>Sphaeropleales</taxon>
        <taxon>Selenastraceae</taxon>
        <taxon>Raphidocelis</taxon>
    </lineage>
</organism>
<dbReference type="STRING" id="307507.A0A2V0P9K7"/>
<feature type="compositionally biased region" description="Basic and acidic residues" evidence="1">
    <location>
        <begin position="65"/>
        <end position="74"/>
    </location>
</feature>
<protein>
    <recommendedName>
        <fullName evidence="4">Ubiquinone biosynthesis protein</fullName>
    </recommendedName>
</protein>
<comment type="caution">
    <text evidence="2">The sequence shown here is derived from an EMBL/GenBank/DDBJ whole genome shotgun (WGS) entry which is preliminary data.</text>
</comment>
<proteinExistence type="predicted"/>
<dbReference type="PANTHER" id="PTHR11237:SF4">
    <property type="entry name" value="5-DEMETHOXYUBIQUINONE HYDROXYLASE, MITOCHONDRIAL"/>
    <property type="match status" value="1"/>
</dbReference>
<keyword evidence="3" id="KW-1185">Reference proteome</keyword>
<evidence type="ECO:0008006" key="4">
    <source>
        <dbReference type="Google" id="ProtNLM"/>
    </source>
</evidence>
<dbReference type="InParanoid" id="A0A2V0P9K7"/>
<gene>
    <name evidence="2" type="ORF">Rsub_08614</name>
</gene>
<evidence type="ECO:0000256" key="1">
    <source>
        <dbReference type="SAM" id="MobiDB-lite"/>
    </source>
</evidence>
<dbReference type="GO" id="GO:0006744">
    <property type="term" value="P:ubiquinone biosynthetic process"/>
    <property type="evidence" value="ECO:0007669"/>
    <property type="project" value="InterPro"/>
</dbReference>
<dbReference type="PANTHER" id="PTHR11237">
    <property type="entry name" value="COENZYME Q10 BIOSYNTHESIS PROTEIN 7"/>
    <property type="match status" value="1"/>
</dbReference>
<name>A0A2V0P9K7_9CHLO</name>
<sequence length="253" mass="25727">MQRASAAARGLARRLSAVRSGGAAAPLAATGAPPRAFAGSYGDADRSDSGDGAAGAAASASCSGRPEESPEQSKRRVVGGMLREAQVAEAGMAAFFGAQRLLLRGRPDAAYYSDQEAAQLARVQDLMPRFRTRPSLLLAAARAAGGAAGAAAAAAPRQLRDALLGGLQDALTEAYNAQLAELRRRGLSDEEPEVRALLLALRDLERAPEGAPLPPDVIALQQASSIGDVGVQGVVGAAAKALTLAVLGAARRL</sequence>
<dbReference type="GO" id="GO:0005743">
    <property type="term" value="C:mitochondrial inner membrane"/>
    <property type="evidence" value="ECO:0007669"/>
    <property type="project" value="TreeGrafter"/>
</dbReference>
<accession>A0A2V0P9K7</accession>
<feature type="compositionally biased region" description="Low complexity" evidence="1">
    <location>
        <begin position="23"/>
        <end position="42"/>
    </location>
</feature>
<evidence type="ECO:0000313" key="2">
    <source>
        <dbReference type="EMBL" id="GBF95632.1"/>
    </source>
</evidence>
<dbReference type="Proteomes" id="UP000247498">
    <property type="component" value="Unassembled WGS sequence"/>
</dbReference>
<feature type="region of interest" description="Disordered" evidence="1">
    <location>
        <begin position="23"/>
        <end position="77"/>
    </location>
</feature>
<dbReference type="AlphaFoldDB" id="A0A2V0P9K7"/>
<dbReference type="Pfam" id="PF03232">
    <property type="entry name" value="COQ7"/>
    <property type="match status" value="1"/>
</dbReference>
<reference evidence="2 3" key="1">
    <citation type="journal article" date="2018" name="Sci. Rep.">
        <title>Raphidocelis subcapitata (=Pseudokirchneriella subcapitata) provides an insight into genome evolution and environmental adaptations in the Sphaeropleales.</title>
        <authorList>
            <person name="Suzuki S."/>
            <person name="Yamaguchi H."/>
            <person name="Nakajima N."/>
            <person name="Kawachi M."/>
        </authorList>
    </citation>
    <scope>NUCLEOTIDE SEQUENCE [LARGE SCALE GENOMIC DNA]</scope>
    <source>
        <strain evidence="2 3">NIES-35</strain>
    </source>
</reference>
<dbReference type="OrthoDB" id="275371at2759"/>
<dbReference type="InterPro" id="IPR011566">
    <property type="entry name" value="Ubq_synth_Coq7"/>
</dbReference>
<feature type="compositionally biased region" description="Low complexity" evidence="1">
    <location>
        <begin position="50"/>
        <end position="64"/>
    </location>
</feature>
<evidence type="ECO:0000313" key="3">
    <source>
        <dbReference type="Proteomes" id="UP000247498"/>
    </source>
</evidence>
<dbReference type="GO" id="GO:0008682">
    <property type="term" value="F:3-demethoxyubiquinol 3-hydroxylase activity"/>
    <property type="evidence" value="ECO:0007669"/>
    <property type="project" value="TreeGrafter"/>
</dbReference>